<dbReference type="GO" id="GO:0003677">
    <property type="term" value="F:DNA binding"/>
    <property type="evidence" value="ECO:0007669"/>
    <property type="project" value="UniProtKB-KW"/>
</dbReference>
<dbReference type="Proteomes" id="UP001497516">
    <property type="component" value="Chromosome 4"/>
</dbReference>
<evidence type="ECO:0008006" key="8">
    <source>
        <dbReference type="Google" id="ProtNLM"/>
    </source>
</evidence>
<keyword evidence="4" id="KW-0804">Transcription</keyword>
<dbReference type="PANTHER" id="PTHR31541:SF25">
    <property type="entry name" value="GAMMA-GLIADIN B"/>
    <property type="match status" value="1"/>
</dbReference>
<dbReference type="SUPFAM" id="SSF101936">
    <property type="entry name" value="DNA-binding pseudobarrel domain"/>
    <property type="match status" value="1"/>
</dbReference>
<evidence type="ECO:0000313" key="6">
    <source>
        <dbReference type="EMBL" id="CAL1386001.1"/>
    </source>
</evidence>
<dbReference type="InterPro" id="IPR015300">
    <property type="entry name" value="DNA-bd_pseudobarrel_sf"/>
</dbReference>
<evidence type="ECO:0000256" key="4">
    <source>
        <dbReference type="ARBA" id="ARBA00023163"/>
    </source>
</evidence>
<dbReference type="EMBL" id="OZ034817">
    <property type="protein sequence ID" value="CAL1386001.1"/>
    <property type="molecule type" value="Genomic_DNA"/>
</dbReference>
<evidence type="ECO:0000256" key="5">
    <source>
        <dbReference type="ARBA" id="ARBA00023242"/>
    </source>
</evidence>
<dbReference type="PANTHER" id="PTHR31541">
    <property type="entry name" value="B3 DOMAIN PLANT PROTEIN-RELATED"/>
    <property type="match status" value="1"/>
</dbReference>
<keyword evidence="3" id="KW-0238">DNA-binding</keyword>
<keyword evidence="5" id="KW-0539">Nucleus</keyword>
<accession>A0AAV2EJ59</accession>
<dbReference type="AlphaFoldDB" id="A0AAV2EJ59"/>
<evidence type="ECO:0000256" key="2">
    <source>
        <dbReference type="ARBA" id="ARBA00023015"/>
    </source>
</evidence>
<dbReference type="GO" id="GO:0005634">
    <property type="term" value="C:nucleus"/>
    <property type="evidence" value="ECO:0007669"/>
    <property type="project" value="UniProtKB-SubCell"/>
</dbReference>
<organism evidence="6 7">
    <name type="scientific">Linum trigynum</name>
    <dbReference type="NCBI Taxonomy" id="586398"/>
    <lineage>
        <taxon>Eukaryota</taxon>
        <taxon>Viridiplantae</taxon>
        <taxon>Streptophyta</taxon>
        <taxon>Embryophyta</taxon>
        <taxon>Tracheophyta</taxon>
        <taxon>Spermatophyta</taxon>
        <taxon>Magnoliopsida</taxon>
        <taxon>eudicotyledons</taxon>
        <taxon>Gunneridae</taxon>
        <taxon>Pentapetalae</taxon>
        <taxon>rosids</taxon>
        <taxon>fabids</taxon>
        <taxon>Malpighiales</taxon>
        <taxon>Linaceae</taxon>
        <taxon>Linum</taxon>
    </lineage>
</organism>
<dbReference type="Pfam" id="PF03754">
    <property type="entry name" value="At2g31720-like"/>
    <property type="match status" value="1"/>
</dbReference>
<keyword evidence="7" id="KW-1185">Reference proteome</keyword>
<dbReference type="Gene3D" id="2.40.330.10">
    <property type="entry name" value="DNA-binding pseudobarrel domain"/>
    <property type="match status" value="1"/>
</dbReference>
<evidence type="ECO:0000256" key="3">
    <source>
        <dbReference type="ARBA" id="ARBA00023125"/>
    </source>
</evidence>
<proteinExistence type="predicted"/>
<protein>
    <recommendedName>
        <fullName evidence="8">TF-B3 domain-containing protein</fullName>
    </recommendedName>
</protein>
<gene>
    <name evidence="6" type="ORF">LTRI10_LOCUS27093</name>
</gene>
<keyword evidence="2" id="KW-0805">Transcription regulation</keyword>
<evidence type="ECO:0000313" key="7">
    <source>
        <dbReference type="Proteomes" id="UP001497516"/>
    </source>
</evidence>
<sequence>MLLTMDDVDEKLDFSNIKKKLTPFEWLLAITPIALEKLHRQEKHQRLAKESQLKKPIVPQTTTLGQDHDQHQTPSIKRKRNVFERTREDGKKKNVSSMRRKIDRDYFVDDPRLERATIPERFRHHIETNLNGRDIKLIVQKRLYESDLKTGEGRLSIPAKKMCQGLLTRKEEEWLRTRDRGEAVPAMELLLLDPELGEGKIVFKLWEMNKPNGTTSYMYVLARYWNHVVKKNGLKTGEVVQVWGFRMGEDEPGRLGLALVRLSKENGGEV</sequence>
<evidence type="ECO:0000256" key="1">
    <source>
        <dbReference type="ARBA" id="ARBA00004123"/>
    </source>
</evidence>
<dbReference type="InterPro" id="IPR005508">
    <property type="entry name" value="At2g31720-like"/>
</dbReference>
<reference evidence="6 7" key="1">
    <citation type="submission" date="2024-04" db="EMBL/GenBank/DDBJ databases">
        <authorList>
            <person name="Fracassetti M."/>
        </authorList>
    </citation>
    <scope>NUCLEOTIDE SEQUENCE [LARGE SCALE GENOMIC DNA]</scope>
</reference>
<name>A0AAV2EJ59_9ROSI</name>
<comment type="subcellular location">
    <subcellularLocation>
        <location evidence="1">Nucleus</location>
    </subcellularLocation>
</comment>